<accession>A0ABR3WXX0</accession>
<gene>
    <name evidence="2" type="ORF">VTK73DRAFT_3632</name>
</gene>
<organism evidence="2 3">
    <name type="scientific">Phialemonium thermophilum</name>
    <dbReference type="NCBI Taxonomy" id="223376"/>
    <lineage>
        <taxon>Eukaryota</taxon>
        <taxon>Fungi</taxon>
        <taxon>Dikarya</taxon>
        <taxon>Ascomycota</taxon>
        <taxon>Pezizomycotina</taxon>
        <taxon>Sordariomycetes</taxon>
        <taxon>Sordariomycetidae</taxon>
        <taxon>Cephalothecales</taxon>
        <taxon>Cephalothecaceae</taxon>
        <taxon>Phialemonium</taxon>
    </lineage>
</organism>
<feature type="region of interest" description="Disordered" evidence="1">
    <location>
        <begin position="228"/>
        <end position="252"/>
    </location>
</feature>
<reference evidence="2 3" key="1">
    <citation type="journal article" date="2024" name="Commun. Biol.">
        <title>Comparative genomic analysis of thermophilic fungi reveals convergent evolutionary adaptations and gene losses.</title>
        <authorList>
            <person name="Steindorff A.S."/>
            <person name="Aguilar-Pontes M.V."/>
            <person name="Robinson A.J."/>
            <person name="Andreopoulos B."/>
            <person name="LaButti K."/>
            <person name="Kuo A."/>
            <person name="Mondo S."/>
            <person name="Riley R."/>
            <person name="Otillar R."/>
            <person name="Haridas S."/>
            <person name="Lipzen A."/>
            <person name="Grimwood J."/>
            <person name="Schmutz J."/>
            <person name="Clum A."/>
            <person name="Reid I.D."/>
            <person name="Moisan M.C."/>
            <person name="Butler G."/>
            <person name="Nguyen T.T.M."/>
            <person name="Dewar K."/>
            <person name="Conant G."/>
            <person name="Drula E."/>
            <person name="Henrissat B."/>
            <person name="Hansel C."/>
            <person name="Singer S."/>
            <person name="Hutchinson M.I."/>
            <person name="de Vries R.P."/>
            <person name="Natvig D.O."/>
            <person name="Powell A.J."/>
            <person name="Tsang A."/>
            <person name="Grigoriev I.V."/>
        </authorList>
    </citation>
    <scope>NUCLEOTIDE SEQUENCE [LARGE SCALE GENOMIC DNA]</scope>
    <source>
        <strain evidence="2 3">ATCC 24622</strain>
    </source>
</reference>
<dbReference type="EMBL" id="JAZHXJ010000214">
    <property type="protein sequence ID" value="KAL1868540.1"/>
    <property type="molecule type" value="Genomic_DNA"/>
</dbReference>
<protein>
    <recommendedName>
        <fullName evidence="4">Aminoglycoside phosphotransferase domain-containing protein</fullName>
    </recommendedName>
</protein>
<sequence>MAPSYELYDDDAWDRGEPIWLEWKKKLFNEAKHRLGTPVRVYAPQKGAFNVYYQVRFADGESAITRFPIPAYYKFAEEKIRIEVAVMRYLYIEHACDVVDVLNVPGTPLEVKPFLNPDIDEAILEVYRQMADILLQISTCDFRRSGAQVLHGLMKVAVLSCHMRRNWETGDFWLTYAARKTWAFDGIYWKFLDKRFWMQFGNFLERLKHLSKEQVDAMEPFVKRRLEEKKERTSVDWYQPGAEAQLPEDPLG</sequence>
<evidence type="ECO:0000256" key="1">
    <source>
        <dbReference type="SAM" id="MobiDB-lite"/>
    </source>
</evidence>
<evidence type="ECO:0000313" key="2">
    <source>
        <dbReference type="EMBL" id="KAL1868540.1"/>
    </source>
</evidence>
<proteinExistence type="predicted"/>
<comment type="caution">
    <text evidence="2">The sequence shown here is derived from an EMBL/GenBank/DDBJ whole genome shotgun (WGS) entry which is preliminary data.</text>
</comment>
<dbReference type="Proteomes" id="UP001586593">
    <property type="component" value="Unassembled WGS sequence"/>
</dbReference>
<name>A0ABR3WXX0_9PEZI</name>
<keyword evidence="3" id="KW-1185">Reference proteome</keyword>
<evidence type="ECO:0000313" key="3">
    <source>
        <dbReference type="Proteomes" id="UP001586593"/>
    </source>
</evidence>
<evidence type="ECO:0008006" key="4">
    <source>
        <dbReference type="Google" id="ProtNLM"/>
    </source>
</evidence>